<evidence type="ECO:0000313" key="3">
    <source>
        <dbReference type="EMBL" id="MBR7836300.1"/>
    </source>
</evidence>
<reference evidence="3" key="1">
    <citation type="submission" date="2021-04" db="EMBL/GenBank/DDBJ databases">
        <title>Genome based classification of Actinospica acidithermotolerans sp. nov., an actinobacterium isolated from an Indonesian hot spring.</title>
        <authorList>
            <person name="Kusuma A.B."/>
            <person name="Putra K.E."/>
            <person name="Nafisah S."/>
            <person name="Loh J."/>
            <person name="Nouioui I."/>
            <person name="Goodfellow M."/>
        </authorList>
    </citation>
    <scope>NUCLEOTIDE SEQUENCE</scope>
    <source>
        <strain evidence="3">CSCA 57</strain>
    </source>
</reference>
<keyword evidence="1" id="KW-0597">Phosphoprotein</keyword>
<gene>
    <name evidence="3" type="ORF">KDL01_23685</name>
</gene>
<evidence type="ECO:0000256" key="1">
    <source>
        <dbReference type="ARBA" id="ARBA00022553"/>
    </source>
</evidence>
<dbReference type="SUPFAM" id="SSF49879">
    <property type="entry name" value="SMAD/FHA domain"/>
    <property type="match status" value="1"/>
</dbReference>
<protein>
    <submittedName>
        <fullName evidence="3">FHA domain-containing protein</fullName>
    </submittedName>
</protein>
<comment type="caution">
    <text evidence="3">The sequence shown here is derived from an EMBL/GenBank/DDBJ whole genome shotgun (WGS) entry which is preliminary data.</text>
</comment>
<name>A0A941EPV3_9ACTN</name>
<proteinExistence type="predicted"/>
<evidence type="ECO:0000259" key="2">
    <source>
        <dbReference type="PROSITE" id="PS50006"/>
    </source>
</evidence>
<dbReference type="PROSITE" id="PS50006">
    <property type="entry name" value="FHA_DOMAIN"/>
    <property type="match status" value="1"/>
</dbReference>
<dbReference type="EMBL" id="JAGSOG010000135">
    <property type="protein sequence ID" value="MBR7836300.1"/>
    <property type="molecule type" value="Genomic_DNA"/>
</dbReference>
<accession>A0A941EPV3</accession>
<sequence>MAFEEFEPRALPASTTRLCTAVPEGPPGAIFVLAAEGGYAAPAGECAVRFGRGRDAVQVAVGVRDPYISRLHGVLSCEGREWWLRNEGRLPIHLPGDTMVLSGRRLPLAAGYTPLLIRTPRKIAYLLEIYVVSEQVEYAGTDAPVLSVHSDSYPLSEHERLVLVVLAQRYLRQERYPHPVSWKQVAEDLNRVSQSRDWTPRAAADVVDAVRERLSFGDSGAAQGSVLNHQLIRSLLQNTALLPSDLHLLDEETLPPGAPAQV</sequence>
<dbReference type="CDD" id="cd00060">
    <property type="entry name" value="FHA"/>
    <property type="match status" value="1"/>
</dbReference>
<organism evidence="3 4">
    <name type="scientific">Actinospica durhamensis</name>
    <dbReference type="NCBI Taxonomy" id="1508375"/>
    <lineage>
        <taxon>Bacteria</taxon>
        <taxon>Bacillati</taxon>
        <taxon>Actinomycetota</taxon>
        <taxon>Actinomycetes</taxon>
        <taxon>Catenulisporales</taxon>
        <taxon>Actinospicaceae</taxon>
        <taxon>Actinospica</taxon>
    </lineage>
</organism>
<dbReference type="RefSeq" id="WP_212530780.1">
    <property type="nucleotide sequence ID" value="NZ_JAGSOG010000135.1"/>
</dbReference>
<keyword evidence="4" id="KW-1185">Reference proteome</keyword>
<dbReference type="AlphaFoldDB" id="A0A941EPV3"/>
<dbReference type="InterPro" id="IPR008984">
    <property type="entry name" value="SMAD_FHA_dom_sf"/>
</dbReference>
<feature type="domain" description="FHA" evidence="2">
    <location>
        <begin position="48"/>
        <end position="106"/>
    </location>
</feature>
<dbReference type="Proteomes" id="UP000675781">
    <property type="component" value="Unassembled WGS sequence"/>
</dbReference>
<evidence type="ECO:0000313" key="4">
    <source>
        <dbReference type="Proteomes" id="UP000675781"/>
    </source>
</evidence>
<dbReference type="InterPro" id="IPR000253">
    <property type="entry name" value="FHA_dom"/>
</dbReference>